<dbReference type="CDD" id="cd00078">
    <property type="entry name" value="HECTc"/>
    <property type="match status" value="1"/>
</dbReference>
<feature type="domain" description="HECT" evidence="8">
    <location>
        <begin position="1"/>
        <end position="290"/>
    </location>
</feature>
<dbReference type="Gene3D" id="3.30.2410.10">
    <property type="entry name" value="Hect, E3 ligase catalytic domain"/>
    <property type="match status" value="1"/>
</dbReference>
<dbReference type="EMBL" id="KN834858">
    <property type="protein sequence ID" value="KIK51665.1"/>
    <property type="molecule type" value="Genomic_DNA"/>
</dbReference>
<protein>
    <recommendedName>
        <fullName evidence="3">HECT-type E3 ubiquitin transferase</fullName>
        <ecNumber evidence="3">2.3.2.26</ecNumber>
    </recommendedName>
</protein>
<dbReference type="AlphaFoldDB" id="A0A0D0AN62"/>
<comment type="catalytic activity">
    <reaction evidence="1">
        <text>S-ubiquitinyl-[E2 ubiquitin-conjugating enzyme]-L-cysteine + [acceptor protein]-L-lysine = [E2 ubiquitin-conjugating enzyme]-L-cysteine + N(6)-ubiquitinyl-[acceptor protein]-L-lysine.</text>
        <dbReference type="EC" id="2.3.2.26"/>
    </reaction>
</comment>
<dbReference type="OrthoDB" id="8068875at2759"/>
<evidence type="ECO:0000256" key="7">
    <source>
        <dbReference type="PROSITE-ProRule" id="PRU00104"/>
    </source>
</evidence>
<accession>A0A0D0AN62</accession>
<evidence type="ECO:0000313" key="10">
    <source>
        <dbReference type="Proteomes" id="UP000053593"/>
    </source>
</evidence>
<dbReference type="InterPro" id="IPR050409">
    <property type="entry name" value="E3_ubiq-protein_ligase"/>
</dbReference>
<dbReference type="Gene3D" id="3.90.1750.10">
    <property type="entry name" value="Hect, E3 ligase catalytic domains"/>
    <property type="match status" value="2"/>
</dbReference>
<comment type="caution">
    <text evidence="7">Lacks conserved residue(s) required for the propagation of feature annotation.</text>
</comment>
<dbReference type="Proteomes" id="UP000053593">
    <property type="component" value="Unassembled WGS sequence"/>
</dbReference>
<evidence type="ECO:0000313" key="9">
    <source>
        <dbReference type="EMBL" id="KIK51665.1"/>
    </source>
</evidence>
<dbReference type="SMART" id="SM00119">
    <property type="entry name" value="HECTc"/>
    <property type="match status" value="1"/>
</dbReference>
<keyword evidence="10" id="KW-1185">Reference proteome</keyword>
<reference evidence="9 10" key="1">
    <citation type="submission" date="2014-04" db="EMBL/GenBank/DDBJ databases">
        <title>Evolutionary Origins and Diversification of the Mycorrhizal Mutualists.</title>
        <authorList>
            <consortium name="DOE Joint Genome Institute"/>
            <consortium name="Mycorrhizal Genomics Consortium"/>
            <person name="Kohler A."/>
            <person name="Kuo A."/>
            <person name="Nagy L.G."/>
            <person name="Floudas D."/>
            <person name="Copeland A."/>
            <person name="Barry K.W."/>
            <person name="Cichocki N."/>
            <person name="Veneault-Fourrey C."/>
            <person name="LaButti K."/>
            <person name="Lindquist E.A."/>
            <person name="Lipzen A."/>
            <person name="Lundell T."/>
            <person name="Morin E."/>
            <person name="Murat C."/>
            <person name="Riley R."/>
            <person name="Ohm R."/>
            <person name="Sun H."/>
            <person name="Tunlid A."/>
            <person name="Henrissat B."/>
            <person name="Grigoriev I.V."/>
            <person name="Hibbett D.S."/>
            <person name="Martin F."/>
        </authorList>
    </citation>
    <scope>NUCLEOTIDE SEQUENCE [LARGE SCALE GENOMIC DNA]</scope>
    <source>
        <strain evidence="9 10">FD-317 M1</strain>
    </source>
</reference>
<dbReference type="HOGENOM" id="CLU_002173_9_2_1"/>
<dbReference type="InterPro" id="IPR000569">
    <property type="entry name" value="HECT_dom"/>
</dbReference>
<dbReference type="FunFam" id="3.30.2160.10:FF:000001">
    <property type="entry name" value="E3 ubiquitin-protein ligase NEDD4-like"/>
    <property type="match status" value="1"/>
</dbReference>
<evidence type="ECO:0000256" key="4">
    <source>
        <dbReference type="ARBA" id="ARBA00022679"/>
    </source>
</evidence>
<evidence type="ECO:0000256" key="5">
    <source>
        <dbReference type="ARBA" id="ARBA00022737"/>
    </source>
</evidence>
<dbReference type="FunFam" id="3.30.2410.10:FF:000001">
    <property type="entry name" value="E3 ubiquitin-protein ligase NEDD4-like"/>
    <property type="match status" value="1"/>
</dbReference>
<proteinExistence type="predicted"/>
<comment type="pathway">
    <text evidence="2">Protein modification; protein ubiquitination.</text>
</comment>
<organism evidence="9 10">
    <name type="scientific">Collybiopsis luxurians FD-317 M1</name>
    <dbReference type="NCBI Taxonomy" id="944289"/>
    <lineage>
        <taxon>Eukaryota</taxon>
        <taxon>Fungi</taxon>
        <taxon>Dikarya</taxon>
        <taxon>Basidiomycota</taxon>
        <taxon>Agaricomycotina</taxon>
        <taxon>Agaricomycetes</taxon>
        <taxon>Agaricomycetidae</taxon>
        <taxon>Agaricales</taxon>
        <taxon>Marasmiineae</taxon>
        <taxon>Omphalotaceae</taxon>
        <taxon>Collybiopsis</taxon>
        <taxon>Collybiopsis luxurians</taxon>
    </lineage>
</organism>
<sequence length="303" mass="34738">MFNPSRCLFNCSAHDSYTFQINPASGDHPGHLDDFKFIGRCLGLAIFHRRFSEAYFVVSLYKMILQKEVALADLECINAEIYSRMIWILENDMTNVIGVTFTTTEEQFGNTVTIELKPGGARIPVTEKNKREYVKCAIDYYISKQVKEQFDAFMSGFNDLIPQNLITIFDEHELDLLINGMSNIDVKDWQTFTEYQGYKLTDEVIQWFWKCVSGWTPERKCRLLQLATGSSRVPINGFQDLQGSDGPKQFIICRSDDPSQLPKGNPRFNRIDLPWYKDYATLEHKLTLAVAGTTEPGTLPTHL</sequence>
<evidence type="ECO:0000256" key="1">
    <source>
        <dbReference type="ARBA" id="ARBA00000885"/>
    </source>
</evidence>
<dbReference type="PANTHER" id="PTHR11254">
    <property type="entry name" value="HECT DOMAIN UBIQUITIN-PROTEIN LIGASE"/>
    <property type="match status" value="1"/>
</dbReference>
<keyword evidence="5" id="KW-0677">Repeat</keyword>
<keyword evidence="6 7" id="KW-0833">Ubl conjugation pathway</keyword>
<dbReference type="GO" id="GO:0016567">
    <property type="term" value="P:protein ubiquitination"/>
    <property type="evidence" value="ECO:0007669"/>
    <property type="project" value="TreeGrafter"/>
</dbReference>
<gene>
    <name evidence="9" type="ORF">GYMLUDRAFT_50398</name>
</gene>
<dbReference type="Pfam" id="PF00632">
    <property type="entry name" value="HECT"/>
    <property type="match status" value="1"/>
</dbReference>
<name>A0A0D0AN62_9AGAR</name>
<dbReference type="GO" id="GO:0061630">
    <property type="term" value="F:ubiquitin protein ligase activity"/>
    <property type="evidence" value="ECO:0007669"/>
    <property type="project" value="UniProtKB-EC"/>
</dbReference>
<evidence type="ECO:0000256" key="2">
    <source>
        <dbReference type="ARBA" id="ARBA00004906"/>
    </source>
</evidence>
<dbReference type="InterPro" id="IPR035983">
    <property type="entry name" value="Hect_E3_ubiquitin_ligase"/>
</dbReference>
<dbReference type="EC" id="2.3.2.26" evidence="3"/>
<keyword evidence="4" id="KW-0808">Transferase</keyword>
<dbReference type="GO" id="GO:0006511">
    <property type="term" value="P:ubiquitin-dependent protein catabolic process"/>
    <property type="evidence" value="ECO:0007669"/>
    <property type="project" value="TreeGrafter"/>
</dbReference>
<dbReference type="GO" id="GO:0005737">
    <property type="term" value="C:cytoplasm"/>
    <property type="evidence" value="ECO:0007669"/>
    <property type="project" value="TreeGrafter"/>
</dbReference>
<dbReference type="SUPFAM" id="SSF56204">
    <property type="entry name" value="Hect, E3 ligase catalytic domain"/>
    <property type="match status" value="1"/>
</dbReference>
<evidence type="ECO:0000256" key="3">
    <source>
        <dbReference type="ARBA" id="ARBA00012485"/>
    </source>
</evidence>
<evidence type="ECO:0000256" key="6">
    <source>
        <dbReference type="ARBA" id="ARBA00022786"/>
    </source>
</evidence>
<dbReference type="PROSITE" id="PS50237">
    <property type="entry name" value="HECT"/>
    <property type="match status" value="1"/>
</dbReference>
<evidence type="ECO:0000259" key="8">
    <source>
        <dbReference type="PROSITE" id="PS50237"/>
    </source>
</evidence>
<dbReference type="PANTHER" id="PTHR11254:SF440">
    <property type="entry name" value="E3 UBIQUITIN-PROTEIN LIGASE NEDD-4"/>
    <property type="match status" value="1"/>
</dbReference>